<dbReference type="EMBL" id="LSCR01000011">
    <property type="protein sequence ID" value="KXB34809.1"/>
    <property type="molecule type" value="Genomic_DNA"/>
</dbReference>
<dbReference type="AlphaFoldDB" id="A0A133XV72"/>
<comment type="caution">
    <text evidence="1">The sequence shown here is derived from an EMBL/GenBank/DDBJ whole genome shotgun (WGS) entry which is preliminary data.</text>
</comment>
<keyword evidence="2" id="KW-1185">Reference proteome</keyword>
<dbReference type="STRING" id="1393034.HMPREF3192_00704"/>
<evidence type="ECO:0000313" key="1">
    <source>
        <dbReference type="EMBL" id="KXB34809.1"/>
    </source>
</evidence>
<accession>A0A133XV72</accession>
<protein>
    <submittedName>
        <fullName evidence="1">Uncharacterized protein</fullName>
    </submittedName>
</protein>
<gene>
    <name evidence="1" type="ORF">HMPREF3192_00704</name>
</gene>
<name>A0A133XV72_9ACTN</name>
<dbReference type="RefSeq" id="WP_066305231.1">
    <property type="nucleotide sequence ID" value="NZ_KQ959491.1"/>
</dbReference>
<dbReference type="Proteomes" id="UP000070675">
    <property type="component" value="Unassembled WGS sequence"/>
</dbReference>
<organism evidence="1 2">
    <name type="scientific">Atopobium deltae</name>
    <dbReference type="NCBI Taxonomy" id="1393034"/>
    <lineage>
        <taxon>Bacteria</taxon>
        <taxon>Bacillati</taxon>
        <taxon>Actinomycetota</taxon>
        <taxon>Coriobacteriia</taxon>
        <taxon>Coriobacteriales</taxon>
        <taxon>Atopobiaceae</taxon>
        <taxon>Atopobium</taxon>
    </lineage>
</organism>
<proteinExistence type="predicted"/>
<reference evidence="2" key="1">
    <citation type="submission" date="2016-01" db="EMBL/GenBank/DDBJ databases">
        <authorList>
            <person name="Mitreva M."/>
            <person name="Pepin K.H."/>
            <person name="Mihindukulasuriya K.A."/>
            <person name="Fulton R."/>
            <person name="Fronick C."/>
            <person name="O'Laughlin M."/>
            <person name="Miner T."/>
            <person name="Herter B."/>
            <person name="Rosa B.A."/>
            <person name="Cordes M."/>
            <person name="Tomlinson C."/>
            <person name="Wollam A."/>
            <person name="Palsikar V.B."/>
            <person name="Mardis E.R."/>
            <person name="Wilson R.K."/>
        </authorList>
    </citation>
    <scope>NUCLEOTIDE SEQUENCE [LARGE SCALE GENOMIC DNA]</scope>
    <source>
        <strain evidence="2">DNF00019</strain>
    </source>
</reference>
<dbReference type="PATRIC" id="fig|1393034.3.peg.680"/>
<evidence type="ECO:0000313" key="2">
    <source>
        <dbReference type="Proteomes" id="UP000070675"/>
    </source>
</evidence>
<sequence>MELNDLSCTGCGSHDVDFLAAERKIICNQCGKQAYYSRATIGKNKNVILAKDNAITFFINGDLDSARHYALDVLNVFIDNAPALYIVSYYDEVKNARNSSVQNFFASLIERDADPLEYDEIRELQSLILASAPTLIDYEKQIIYISTSNMQAEEDARELAAFIDALCPYFIQRRSSIDFLDEQMASYYQELAAHLDIPKTCLALIKAIRQNPGSPYKHDTFSLRAKTTYFYEHFVLVIGSIVRGMKNSPYKTKLCLAYEQELQKFKQQMSKS</sequence>
<dbReference type="OrthoDB" id="3194901at2"/>